<organism evidence="2 3">
    <name type="scientific">Phytohabitans suffuscus</name>
    <dbReference type="NCBI Taxonomy" id="624315"/>
    <lineage>
        <taxon>Bacteria</taxon>
        <taxon>Bacillati</taxon>
        <taxon>Actinomycetota</taxon>
        <taxon>Actinomycetes</taxon>
        <taxon>Micromonosporales</taxon>
        <taxon>Micromonosporaceae</taxon>
    </lineage>
</organism>
<dbReference type="InterPro" id="IPR021228">
    <property type="entry name" value="BrxD"/>
</dbReference>
<evidence type="ECO:0008006" key="4">
    <source>
        <dbReference type="Google" id="ProtNLM"/>
    </source>
</evidence>
<dbReference type="RefSeq" id="WP_173158334.1">
    <property type="nucleotide sequence ID" value="NZ_AP022871.1"/>
</dbReference>
<feature type="region of interest" description="Disordered" evidence="1">
    <location>
        <begin position="385"/>
        <end position="406"/>
    </location>
</feature>
<gene>
    <name evidence="2" type="ORF">Psuf_038820</name>
</gene>
<evidence type="ECO:0000256" key="1">
    <source>
        <dbReference type="SAM" id="MobiDB-lite"/>
    </source>
</evidence>
<keyword evidence="3" id="KW-1185">Reference proteome</keyword>
<name>A0A6F8YKM6_9ACTN</name>
<dbReference type="Pfam" id="PF10923">
    <property type="entry name" value="BrxC_BrxD"/>
    <property type="match status" value="1"/>
</dbReference>
<proteinExistence type="predicted"/>
<feature type="compositionally biased region" description="Basic and acidic residues" evidence="1">
    <location>
        <begin position="392"/>
        <end position="406"/>
    </location>
</feature>
<protein>
    <recommendedName>
        <fullName evidence="4">ATP-binding protein</fullName>
    </recommendedName>
</protein>
<dbReference type="SUPFAM" id="SSF52540">
    <property type="entry name" value="P-loop containing nucleoside triphosphate hydrolases"/>
    <property type="match status" value="1"/>
</dbReference>
<sequence length="406" mass="44646">MSELAARRAIEALRAGVPSRDAVAALGSGQSAIEDRFQALCEGVAGGAASGLLLGGGFGAGKSHLLEHLARMALDGGWTVSRVVISKETPLYDPAKVFRAAADSALRAGQARPAVIEAAMALDLDGRAYAELLRWAASSGSELNERFPATLALFAHLRERDAAFAETILRFWSGDPIAVPELRRRLKEIGEQRPVLPPVAAAELARQRLRFAARLLTAAGSPGWLVLFDEVELIGRYSLLQRARSYAELARWMRGEHGNGVPIASVFAMTDDFEAEVIRSRNDQDLVPTKLRAKDTPEATALAAAAQVGMRIIDREMHLLTPPDDVELKQAYDRLRELHGRAFGWQPPDVAGLERLGATRMRQYVRAWINEWDLLRLDPGFRPETEMVDVPSDYREDPDLERTDPE</sequence>
<reference evidence="2 3" key="1">
    <citation type="submission" date="2020-03" db="EMBL/GenBank/DDBJ databases">
        <title>Whole genome shotgun sequence of Phytohabitans suffuscus NBRC 105367.</title>
        <authorList>
            <person name="Komaki H."/>
            <person name="Tamura T."/>
        </authorList>
    </citation>
    <scope>NUCLEOTIDE SEQUENCE [LARGE SCALE GENOMIC DNA]</scope>
    <source>
        <strain evidence="2 3">NBRC 105367</strain>
    </source>
</reference>
<dbReference type="EMBL" id="AP022871">
    <property type="protein sequence ID" value="BCB86569.1"/>
    <property type="molecule type" value="Genomic_DNA"/>
</dbReference>
<dbReference type="KEGG" id="psuu:Psuf_038820"/>
<dbReference type="InterPro" id="IPR027417">
    <property type="entry name" value="P-loop_NTPase"/>
</dbReference>
<dbReference type="AlphaFoldDB" id="A0A6F8YKM6"/>
<evidence type="ECO:0000313" key="2">
    <source>
        <dbReference type="EMBL" id="BCB86569.1"/>
    </source>
</evidence>
<reference evidence="2 3" key="2">
    <citation type="submission" date="2020-03" db="EMBL/GenBank/DDBJ databases">
        <authorList>
            <person name="Ichikawa N."/>
            <person name="Kimura A."/>
            <person name="Kitahashi Y."/>
            <person name="Uohara A."/>
        </authorList>
    </citation>
    <scope>NUCLEOTIDE SEQUENCE [LARGE SCALE GENOMIC DNA]</scope>
    <source>
        <strain evidence="2 3">NBRC 105367</strain>
    </source>
</reference>
<dbReference type="Proteomes" id="UP000503011">
    <property type="component" value="Chromosome"/>
</dbReference>
<evidence type="ECO:0000313" key="3">
    <source>
        <dbReference type="Proteomes" id="UP000503011"/>
    </source>
</evidence>
<accession>A0A6F8YKM6</accession>